<accession>A0A1T5DFG8</accession>
<gene>
    <name evidence="1" type="ORF">SAMN06295920_105151</name>
</gene>
<name>A0A1T5DFG8_9SPHN</name>
<proteinExistence type="predicted"/>
<dbReference type="AlphaFoldDB" id="A0A1T5DFG8"/>
<protein>
    <submittedName>
        <fullName evidence="1">Uncharacterized protein</fullName>
    </submittedName>
</protein>
<keyword evidence="2" id="KW-1185">Reference proteome</keyword>
<dbReference type="Proteomes" id="UP000189818">
    <property type="component" value="Unassembled WGS sequence"/>
</dbReference>
<evidence type="ECO:0000313" key="2">
    <source>
        <dbReference type="Proteomes" id="UP000189818"/>
    </source>
</evidence>
<evidence type="ECO:0000313" key="1">
    <source>
        <dbReference type="EMBL" id="SKB70435.1"/>
    </source>
</evidence>
<sequence length="157" mass="19115">MARYLIFNKIKWISFLDLLDYKKYQALEILKDEFSYKPYPHKHYESVFTRFYQGYILPYKFNVDKRKPHLSSLIMGGEMTRDEALERAAGIAYLSEAEMEADRRYFIKKMGWSEEKFRDYMGRGEKPHTDYPSEVRLYQNLLFLYRKFNLGVGRLRW</sequence>
<organism evidence="1 2">
    <name type="scientific">Rhizorhabdus histidinilytica</name>
    <dbReference type="NCBI Taxonomy" id="439228"/>
    <lineage>
        <taxon>Bacteria</taxon>
        <taxon>Pseudomonadati</taxon>
        <taxon>Pseudomonadota</taxon>
        <taxon>Alphaproteobacteria</taxon>
        <taxon>Sphingomonadales</taxon>
        <taxon>Sphingomonadaceae</taxon>
        <taxon>Rhizorhabdus</taxon>
    </lineage>
</organism>
<reference evidence="2" key="1">
    <citation type="submission" date="2017-02" db="EMBL/GenBank/DDBJ databases">
        <authorList>
            <person name="Varghese N."/>
            <person name="Submissions S."/>
        </authorList>
    </citation>
    <scope>NUCLEOTIDE SEQUENCE [LARGE SCALE GENOMIC DNA]</scope>
    <source>
        <strain evidence="2">UM2</strain>
    </source>
</reference>
<dbReference type="EMBL" id="FUYM01000005">
    <property type="protein sequence ID" value="SKB70435.1"/>
    <property type="molecule type" value="Genomic_DNA"/>
</dbReference>
<dbReference type="STRING" id="439228.SAMN06295920_105151"/>